<keyword evidence="3" id="KW-0808">Transferase</keyword>
<evidence type="ECO:0000256" key="5">
    <source>
        <dbReference type="ARBA" id="ARBA00022737"/>
    </source>
</evidence>
<evidence type="ECO:0000256" key="7">
    <source>
        <dbReference type="ARBA" id="ARBA00022989"/>
    </source>
</evidence>
<keyword evidence="4 12" id="KW-0812">Transmembrane</keyword>
<feature type="domain" description="Fibronectin type-III" evidence="14">
    <location>
        <begin position="4"/>
        <end position="107"/>
    </location>
</feature>
<dbReference type="InterPro" id="IPR011009">
    <property type="entry name" value="Kinase-like_dom_sf"/>
</dbReference>
<sequence length="889" mass="100394">FTASPVHPVIKNKEKEIFHNSSIKWNSPDANGCPVSMFSVYYKAIKSRNKESVWHHINTSSDANELSCSSLPLECGTDYEFKVSASNDVGTSNFSESWRVKSITGYPAIVNRTNQVNGSVVVVRWKPCTASLFTIYHREMLSEDKSHWKAVNVSRHETSYDLHLGCQKEHEIAVTAWNSTAETPLTEILKHGGIWRMKTFGDKPSPPIIKSKEVQMSGCDVNLKWGSTQDNGCPLTMYTVYYREVQSLGEDEYWNHINVTMDSTSTSLTSLKCNSEYTFKVTAWNELGESNTSKEWRIKTAQITDISRGRTLSIAVFVGCGLFILLTVGILYFMIRQRRKKRKIRGHKTRRSMSDIVPLLLKEIPPERVTIMEELGRGAFGKVHKGILKEMPKVEVFLKPKEEREDHIKEGRVVAVKLLHERAGEEGQELFVREISFMQRVGTHRNVLSMIGYWDRSEPIMLILEYVPNGDLLQWLRNKRQQVKSKNGIDGVIFESVDDLSDSSASSNGAASTGKSEDEGFHDSREKLTTVQEFKEVSEKQDFSVTSDILISLVEQPFTDEKRNDTEELGIKISQTDFPSGLEGGKNSQSQQSNELSYMDVTLPTVSANTALPFVSASTSLEDFNADFRPSSGSGDDLNIKKAENENGNEDKGREGVKSSIDKEGTIGISFKSARSLPQPQENMERQLETSETGEKAVDFTVEDVLCFAWQIAEGMEYLAGKGFVHRDLAARNILIGEDRAVKIADFGLLRHTYGDIYEIKNTRKLPIKWMAPESLNSGAYTSKSDVWSFGVLLWELCTMGGIPYPGISNRELLKLLKSGYRMEKPAICSDELYELMLGCWRVDPEERPSFQQLITRMEEMMTRDTPYFDLNEDYESVASNNETTSETD</sequence>
<evidence type="ECO:0000259" key="14">
    <source>
        <dbReference type="PROSITE" id="PS50853"/>
    </source>
</evidence>
<evidence type="ECO:0000256" key="9">
    <source>
        <dbReference type="ARBA" id="ARBA00023170"/>
    </source>
</evidence>
<dbReference type="GO" id="GO:0005524">
    <property type="term" value="F:ATP binding"/>
    <property type="evidence" value="ECO:0007669"/>
    <property type="project" value="InterPro"/>
</dbReference>
<comment type="caution">
    <text evidence="15">The sequence shown here is derived from an EMBL/GenBank/DDBJ whole genome shotgun (WGS) entry which is preliminary data.</text>
</comment>
<dbReference type="AlphaFoldDB" id="A0AAU9VQ37"/>
<feature type="compositionally biased region" description="Low complexity" evidence="11">
    <location>
        <begin position="502"/>
        <end position="512"/>
    </location>
</feature>
<keyword evidence="9" id="KW-0675">Receptor</keyword>
<evidence type="ECO:0000313" key="16">
    <source>
        <dbReference type="Proteomes" id="UP001159428"/>
    </source>
</evidence>
<keyword evidence="7 12" id="KW-1133">Transmembrane helix</keyword>
<dbReference type="Gene3D" id="1.10.510.10">
    <property type="entry name" value="Transferase(Phosphotransferase) domain 1"/>
    <property type="match status" value="1"/>
</dbReference>
<evidence type="ECO:0000259" key="13">
    <source>
        <dbReference type="PROSITE" id="PS50011"/>
    </source>
</evidence>
<dbReference type="InterPro" id="IPR003961">
    <property type="entry name" value="FN3_dom"/>
</dbReference>
<dbReference type="PROSITE" id="PS50853">
    <property type="entry name" value="FN3"/>
    <property type="match status" value="2"/>
</dbReference>
<keyword evidence="16" id="KW-1185">Reference proteome</keyword>
<dbReference type="EC" id="2.7.10.1" evidence="2"/>
<evidence type="ECO:0000313" key="15">
    <source>
        <dbReference type="EMBL" id="CAH3033093.1"/>
    </source>
</evidence>
<evidence type="ECO:0000256" key="6">
    <source>
        <dbReference type="ARBA" id="ARBA00022777"/>
    </source>
</evidence>
<reference evidence="15 16" key="1">
    <citation type="submission" date="2022-05" db="EMBL/GenBank/DDBJ databases">
        <authorList>
            <consortium name="Genoscope - CEA"/>
            <person name="William W."/>
        </authorList>
    </citation>
    <scope>NUCLEOTIDE SEQUENCE [LARGE SCALE GENOMIC DNA]</scope>
</reference>
<dbReference type="CDD" id="cd00192">
    <property type="entry name" value="PTKc"/>
    <property type="match status" value="1"/>
</dbReference>
<dbReference type="Pfam" id="PF07714">
    <property type="entry name" value="PK_Tyr_Ser-Thr"/>
    <property type="match status" value="2"/>
</dbReference>
<dbReference type="GO" id="GO:0004714">
    <property type="term" value="F:transmembrane receptor protein tyrosine kinase activity"/>
    <property type="evidence" value="ECO:0007669"/>
    <property type="project" value="UniProtKB-EC"/>
</dbReference>
<dbReference type="InterPro" id="IPR008266">
    <property type="entry name" value="Tyr_kinase_AS"/>
</dbReference>
<evidence type="ECO:0000256" key="11">
    <source>
        <dbReference type="SAM" id="MobiDB-lite"/>
    </source>
</evidence>
<feature type="compositionally biased region" description="Basic and acidic residues" evidence="11">
    <location>
        <begin position="638"/>
        <end position="659"/>
    </location>
</feature>
<evidence type="ECO:0000256" key="1">
    <source>
        <dbReference type="ARBA" id="ARBA00004167"/>
    </source>
</evidence>
<dbReference type="SMART" id="SM00060">
    <property type="entry name" value="FN3"/>
    <property type="match status" value="2"/>
</dbReference>
<dbReference type="InterPro" id="IPR013783">
    <property type="entry name" value="Ig-like_fold"/>
</dbReference>
<evidence type="ECO:0000256" key="10">
    <source>
        <dbReference type="ARBA" id="ARBA00023180"/>
    </source>
</evidence>
<comment type="subcellular location">
    <subcellularLocation>
        <location evidence="1">Membrane</location>
        <topology evidence="1">Single-pass membrane protein</topology>
    </subcellularLocation>
</comment>
<evidence type="ECO:0000256" key="8">
    <source>
        <dbReference type="ARBA" id="ARBA00023136"/>
    </source>
</evidence>
<dbReference type="PANTHER" id="PTHR24416">
    <property type="entry name" value="TYROSINE-PROTEIN KINASE RECEPTOR"/>
    <property type="match status" value="1"/>
</dbReference>
<evidence type="ECO:0000256" key="12">
    <source>
        <dbReference type="SAM" id="Phobius"/>
    </source>
</evidence>
<dbReference type="Pfam" id="PF00041">
    <property type="entry name" value="fn3"/>
    <property type="match status" value="1"/>
</dbReference>
<dbReference type="Proteomes" id="UP001159428">
    <property type="component" value="Unassembled WGS sequence"/>
</dbReference>
<dbReference type="PROSITE" id="PS50011">
    <property type="entry name" value="PROTEIN_KINASE_DOM"/>
    <property type="match status" value="1"/>
</dbReference>
<dbReference type="SUPFAM" id="SSF56112">
    <property type="entry name" value="Protein kinase-like (PK-like)"/>
    <property type="match status" value="1"/>
</dbReference>
<evidence type="ECO:0000256" key="2">
    <source>
        <dbReference type="ARBA" id="ARBA00011902"/>
    </source>
</evidence>
<evidence type="ECO:0000256" key="3">
    <source>
        <dbReference type="ARBA" id="ARBA00022679"/>
    </source>
</evidence>
<feature type="region of interest" description="Disordered" evidence="11">
    <location>
        <begin position="671"/>
        <end position="692"/>
    </location>
</feature>
<dbReference type="InterPro" id="IPR020635">
    <property type="entry name" value="Tyr_kinase_cat_dom"/>
</dbReference>
<dbReference type="SUPFAM" id="SSF49265">
    <property type="entry name" value="Fibronectin type III"/>
    <property type="match status" value="2"/>
</dbReference>
<feature type="region of interest" description="Disordered" evidence="11">
    <location>
        <begin position="499"/>
        <end position="523"/>
    </location>
</feature>
<dbReference type="PANTHER" id="PTHR24416:SF583">
    <property type="entry name" value="RECEPTOR PROTEIN-TYROSINE KINASE"/>
    <property type="match status" value="1"/>
</dbReference>
<dbReference type="Gene3D" id="2.60.40.10">
    <property type="entry name" value="Immunoglobulins"/>
    <property type="match status" value="2"/>
</dbReference>
<dbReference type="GO" id="GO:0043235">
    <property type="term" value="C:receptor complex"/>
    <property type="evidence" value="ECO:0007669"/>
    <property type="project" value="TreeGrafter"/>
</dbReference>
<keyword evidence="6" id="KW-0418">Kinase</keyword>
<dbReference type="PROSITE" id="PS00109">
    <property type="entry name" value="PROTEIN_KINASE_TYR"/>
    <property type="match status" value="1"/>
</dbReference>
<feature type="transmembrane region" description="Helical" evidence="12">
    <location>
        <begin position="312"/>
        <end position="335"/>
    </location>
</feature>
<feature type="non-terminal residue" evidence="15">
    <location>
        <position position="1"/>
    </location>
</feature>
<dbReference type="InterPro" id="IPR036116">
    <property type="entry name" value="FN3_sf"/>
</dbReference>
<keyword evidence="10" id="KW-0325">Glycoprotein</keyword>
<dbReference type="SMART" id="SM00219">
    <property type="entry name" value="TyrKc"/>
    <property type="match status" value="1"/>
</dbReference>
<dbReference type="FunFam" id="1.10.510.10:FF:000462">
    <property type="entry name" value="Receptor tyrosine kinase"/>
    <property type="match status" value="1"/>
</dbReference>
<feature type="region of interest" description="Disordered" evidence="11">
    <location>
        <begin position="575"/>
        <end position="594"/>
    </location>
</feature>
<dbReference type="InterPro" id="IPR001245">
    <property type="entry name" value="Ser-Thr/Tyr_kinase_cat_dom"/>
</dbReference>
<feature type="region of interest" description="Disordered" evidence="11">
    <location>
        <begin position="626"/>
        <end position="659"/>
    </location>
</feature>
<organism evidence="15 16">
    <name type="scientific">Pocillopora meandrina</name>
    <dbReference type="NCBI Taxonomy" id="46732"/>
    <lineage>
        <taxon>Eukaryota</taxon>
        <taxon>Metazoa</taxon>
        <taxon>Cnidaria</taxon>
        <taxon>Anthozoa</taxon>
        <taxon>Hexacorallia</taxon>
        <taxon>Scleractinia</taxon>
        <taxon>Astrocoeniina</taxon>
        <taxon>Pocilloporidae</taxon>
        <taxon>Pocillopora</taxon>
    </lineage>
</organism>
<dbReference type="GO" id="GO:0005886">
    <property type="term" value="C:plasma membrane"/>
    <property type="evidence" value="ECO:0007669"/>
    <property type="project" value="TreeGrafter"/>
</dbReference>
<evidence type="ECO:0000256" key="4">
    <source>
        <dbReference type="ARBA" id="ARBA00022692"/>
    </source>
</evidence>
<dbReference type="InterPro" id="IPR000719">
    <property type="entry name" value="Prot_kinase_dom"/>
</dbReference>
<accession>A0AAU9VQ37</accession>
<dbReference type="InterPro" id="IPR050122">
    <property type="entry name" value="RTK"/>
</dbReference>
<name>A0AAU9VQ37_9CNID</name>
<dbReference type="CDD" id="cd00063">
    <property type="entry name" value="FN3"/>
    <property type="match status" value="2"/>
</dbReference>
<feature type="domain" description="Fibronectin type-III" evidence="14">
    <location>
        <begin position="203"/>
        <end position="303"/>
    </location>
</feature>
<feature type="compositionally biased region" description="Basic and acidic residues" evidence="11">
    <location>
        <begin position="683"/>
        <end position="692"/>
    </location>
</feature>
<protein>
    <recommendedName>
        <fullName evidence="2">receptor protein-tyrosine kinase</fullName>
        <ecNumber evidence="2">2.7.10.1</ecNumber>
    </recommendedName>
</protein>
<feature type="domain" description="Protein kinase" evidence="13">
    <location>
        <begin position="369"/>
        <end position="869"/>
    </location>
</feature>
<dbReference type="EMBL" id="CALNXJ010000002">
    <property type="protein sequence ID" value="CAH3033093.1"/>
    <property type="molecule type" value="Genomic_DNA"/>
</dbReference>
<dbReference type="Gene3D" id="3.30.200.20">
    <property type="entry name" value="Phosphorylase Kinase, domain 1"/>
    <property type="match status" value="1"/>
</dbReference>
<proteinExistence type="predicted"/>
<dbReference type="GO" id="GO:0007169">
    <property type="term" value="P:cell surface receptor protein tyrosine kinase signaling pathway"/>
    <property type="evidence" value="ECO:0007669"/>
    <property type="project" value="TreeGrafter"/>
</dbReference>
<keyword evidence="5" id="KW-0677">Repeat</keyword>
<keyword evidence="8 12" id="KW-0472">Membrane</keyword>
<gene>
    <name evidence="15" type="ORF">PMEA_00010915</name>
</gene>